<dbReference type="InterPro" id="IPR051563">
    <property type="entry name" value="Glycosyl_Hydrolase_51"/>
</dbReference>
<evidence type="ECO:0000256" key="6">
    <source>
        <dbReference type="ARBA" id="ARBA00023180"/>
    </source>
</evidence>
<dbReference type="Pfam" id="PF06964">
    <property type="entry name" value="Alpha-L-AF_C"/>
    <property type="match status" value="1"/>
</dbReference>
<dbReference type="EMBL" id="DVLU01000077">
    <property type="protein sequence ID" value="HIT85780.1"/>
    <property type="molecule type" value="Genomic_DNA"/>
</dbReference>
<proteinExistence type="inferred from homology"/>
<comment type="caution">
    <text evidence="8">The sequence shown here is derived from an EMBL/GenBank/DDBJ whole genome shotgun (WGS) entry which is preliminary data.</text>
</comment>
<reference evidence="8" key="1">
    <citation type="submission" date="2020-10" db="EMBL/GenBank/DDBJ databases">
        <authorList>
            <person name="Gilroy R."/>
        </authorList>
    </citation>
    <scope>NUCLEOTIDE SEQUENCE</scope>
    <source>
        <strain evidence="8">CHK181-108</strain>
    </source>
</reference>
<evidence type="ECO:0000259" key="7">
    <source>
        <dbReference type="SMART" id="SM00813"/>
    </source>
</evidence>
<dbReference type="SUPFAM" id="SSF51445">
    <property type="entry name" value="(Trans)glycosidases"/>
    <property type="match status" value="1"/>
</dbReference>
<dbReference type="AlphaFoldDB" id="A0A9D1H3C5"/>
<evidence type="ECO:0000256" key="3">
    <source>
        <dbReference type="ARBA" id="ARBA00012670"/>
    </source>
</evidence>
<comment type="catalytic activity">
    <reaction evidence="1">
        <text>Hydrolysis of terminal non-reducing alpha-L-arabinofuranoside residues in alpha-L-arabinosides.</text>
        <dbReference type="EC" id="3.2.1.55"/>
    </reaction>
</comment>
<keyword evidence="5" id="KW-0378">Hydrolase</keyword>
<accession>A0A9D1H3C5</accession>
<name>A0A9D1H3C5_9FIRM</name>
<evidence type="ECO:0000256" key="5">
    <source>
        <dbReference type="ARBA" id="ARBA00022801"/>
    </source>
</evidence>
<dbReference type="Proteomes" id="UP000824165">
    <property type="component" value="Unassembled WGS sequence"/>
</dbReference>
<dbReference type="InterPro" id="IPR017853">
    <property type="entry name" value="GH"/>
</dbReference>
<reference evidence="8" key="2">
    <citation type="journal article" date="2021" name="PeerJ">
        <title>Extensive microbial diversity within the chicken gut microbiome revealed by metagenomics and culture.</title>
        <authorList>
            <person name="Gilroy R."/>
            <person name="Ravi A."/>
            <person name="Getino M."/>
            <person name="Pursley I."/>
            <person name="Horton D.L."/>
            <person name="Alikhan N.F."/>
            <person name="Baker D."/>
            <person name="Gharbi K."/>
            <person name="Hall N."/>
            <person name="Watson M."/>
            <person name="Adriaenssens E.M."/>
            <person name="Foster-Nyarko E."/>
            <person name="Jarju S."/>
            <person name="Secka A."/>
            <person name="Antonio M."/>
            <person name="Oren A."/>
            <person name="Chaudhuri R.R."/>
            <person name="La Ragione R."/>
            <person name="Hildebrand F."/>
            <person name="Pallen M.J."/>
        </authorList>
    </citation>
    <scope>NUCLEOTIDE SEQUENCE</scope>
    <source>
        <strain evidence="8">CHK181-108</strain>
    </source>
</reference>
<dbReference type="Gene3D" id="3.20.20.80">
    <property type="entry name" value="Glycosidases"/>
    <property type="match status" value="1"/>
</dbReference>
<dbReference type="InterPro" id="IPR055235">
    <property type="entry name" value="ASD1_cat"/>
</dbReference>
<protein>
    <recommendedName>
        <fullName evidence="3">non-reducing end alpha-L-arabinofuranosidase</fullName>
        <ecNumber evidence="3">3.2.1.55</ecNumber>
    </recommendedName>
</protein>
<dbReference type="GO" id="GO:0046373">
    <property type="term" value="P:L-arabinose metabolic process"/>
    <property type="evidence" value="ECO:0007669"/>
    <property type="project" value="InterPro"/>
</dbReference>
<dbReference type="GO" id="GO:0046556">
    <property type="term" value="F:alpha-L-arabinofuranosidase activity"/>
    <property type="evidence" value="ECO:0007669"/>
    <property type="project" value="UniProtKB-EC"/>
</dbReference>
<organism evidence="8 9">
    <name type="scientific">Candidatus Ornithomonoglobus intestinigallinarum</name>
    <dbReference type="NCBI Taxonomy" id="2840894"/>
    <lineage>
        <taxon>Bacteria</taxon>
        <taxon>Bacillati</taxon>
        <taxon>Bacillota</taxon>
        <taxon>Clostridia</taxon>
        <taxon>Candidatus Ornithomonoglobus</taxon>
    </lineage>
</organism>
<dbReference type="PANTHER" id="PTHR31776:SF0">
    <property type="entry name" value="ALPHA-L-ARABINOFURANOSIDASE 1"/>
    <property type="match status" value="1"/>
</dbReference>
<dbReference type="PANTHER" id="PTHR31776">
    <property type="entry name" value="ALPHA-L-ARABINOFURANOSIDASE 1"/>
    <property type="match status" value="1"/>
</dbReference>
<evidence type="ECO:0000256" key="2">
    <source>
        <dbReference type="ARBA" id="ARBA00007186"/>
    </source>
</evidence>
<dbReference type="InterPro" id="IPR010720">
    <property type="entry name" value="Alpha-L-AF_C"/>
</dbReference>
<keyword evidence="4" id="KW-0732">Signal</keyword>
<sequence>MTELKLYPDKKICGVSPLLYGIFFEDINYGGDGGLYAELIANRSFDYYDRDNTADLRAMCWDALKGTGFFVNEKNSAVINGGKNCGIRNRGFCGEGIFVRRGEEFVFSCRAYAGNKTKLAAVLADRTGAELARAEFRAGGGVMAEYKCTLKSNAECSRAFLYIILPDGGGAELDFVSLFPKNAVLGLFRADLAERLKELSPKFMRFPGGCIVEGRSFENMYNWKETIGPVHERRTNWNRWQMEEYQLEGRQSDDYFQSYGLGFYEYFLLCEYLGAEPVPVINCGMTCQWHEGLLVEPDKLSPFIKDAEELIEFANGGRDSEWGKKRADMGHPEPFGLKYMGIGNEQWGAEYFKRYELFERSLKKTHPEIKLITSAGWKDSGEDFDFAYSRLRQNKDMAYAVDEHFYKEPEWFFGHTDRYDGYDRTLPKVFIGEYAAHTSGNISDRRNNWYAALSEAAFLTGVERNGDHVVMACYAPLFGRIGHSQWQPNLIWFDKSASYGTPSFFVQKLFAEFLPDSVIAHECGDGSIKISAGIKAGKLIVKLVNISGEEKSVALPEALCGARVTELFGNPGDENSVSETKISPAGYTLSGNTVSLKPYSVTVCF</sequence>
<gene>
    <name evidence="8" type="ORF">IAA60_07750</name>
</gene>
<dbReference type="SMART" id="SM00813">
    <property type="entry name" value="Alpha-L-AF_C"/>
    <property type="match status" value="1"/>
</dbReference>
<dbReference type="Pfam" id="PF22848">
    <property type="entry name" value="ASD1_dom"/>
    <property type="match status" value="1"/>
</dbReference>
<dbReference type="EC" id="3.2.1.55" evidence="3"/>
<evidence type="ECO:0000313" key="8">
    <source>
        <dbReference type="EMBL" id="HIT85780.1"/>
    </source>
</evidence>
<evidence type="ECO:0000256" key="4">
    <source>
        <dbReference type="ARBA" id="ARBA00022729"/>
    </source>
</evidence>
<keyword evidence="6" id="KW-0325">Glycoprotein</keyword>
<evidence type="ECO:0000313" key="9">
    <source>
        <dbReference type="Proteomes" id="UP000824165"/>
    </source>
</evidence>
<feature type="domain" description="Alpha-L-arabinofuranosidase C-terminal" evidence="7">
    <location>
        <begin position="432"/>
        <end position="600"/>
    </location>
</feature>
<comment type="similarity">
    <text evidence="2">Belongs to the glycosyl hydrolase 51 family.</text>
</comment>
<evidence type="ECO:0000256" key="1">
    <source>
        <dbReference type="ARBA" id="ARBA00001462"/>
    </source>
</evidence>